<accession>A0A9D1XMP2</accession>
<keyword evidence="1" id="KW-0808">Transferase</keyword>
<protein>
    <submittedName>
        <fullName evidence="1">CotH kinase family protein</fullName>
    </submittedName>
</protein>
<reference evidence="1" key="2">
    <citation type="submission" date="2021-04" db="EMBL/GenBank/DDBJ databases">
        <authorList>
            <person name="Gilroy R."/>
        </authorList>
    </citation>
    <scope>NUCLEOTIDE SEQUENCE</scope>
    <source>
        <strain evidence="1">ChiGjej1B1-14440</strain>
    </source>
</reference>
<sequence>MIRHKHFDKIVIVTTVLALIFATGLLFKGQWGLQSTDSMPPYANKLFDDSYVHQIDLQFNDPESFFANAKEEKYVEATITIDGEVFENVGLRVKGNNSLRLVERYGLTRYSMKIEFDHYNKDLNYYGLDKMSLDCSFQDNSYLKNYMTYQMMSFMEVPSSLCSYTWVTINDKDWGLFLAIEEVEEAFVKRNFGKNYGKLYKPSYRSLDDENADIALKYIGDDVENYNNIFNNARFNITLEDKKRLIEAIKILDSGKNLETAVNIDEVLAYFVVQVFVVNMDSYLGRTGHNYFLYEEDGIMTMIPWDYNLAFATYSLGMPNPINDATLYVNYPINTPASGTIMKNRPLYHHVMKNDDYYKKYHEYFDYFVKEYYENGYFEKKIAKTTKMIAPYVKKDPTAFCSYEDYLLGVETFKEFCSLRFQSVRGQLEGKIASTWKEQETNTTKINADHIWLPDMGEIADLKD</sequence>
<dbReference type="Proteomes" id="UP000886724">
    <property type="component" value="Unassembled WGS sequence"/>
</dbReference>
<dbReference type="PANTHER" id="PTHR40050:SF1">
    <property type="entry name" value="INNER SPORE COAT PROTEIN H"/>
    <property type="match status" value="1"/>
</dbReference>
<dbReference type="GO" id="GO:0016301">
    <property type="term" value="F:kinase activity"/>
    <property type="evidence" value="ECO:0007669"/>
    <property type="project" value="UniProtKB-KW"/>
</dbReference>
<dbReference type="InterPro" id="IPR014867">
    <property type="entry name" value="Spore_coat_CotH_CotH2/3/7"/>
</dbReference>
<proteinExistence type="predicted"/>
<dbReference type="Pfam" id="PF08757">
    <property type="entry name" value="CotH"/>
    <property type="match status" value="1"/>
</dbReference>
<dbReference type="PANTHER" id="PTHR40050">
    <property type="entry name" value="INNER SPORE COAT PROTEIN H"/>
    <property type="match status" value="1"/>
</dbReference>
<name>A0A9D1XMP2_9FIRM</name>
<evidence type="ECO:0000313" key="1">
    <source>
        <dbReference type="EMBL" id="HIX82021.1"/>
    </source>
</evidence>
<gene>
    <name evidence="1" type="ORF">H9980_08645</name>
</gene>
<keyword evidence="1" id="KW-0418">Kinase</keyword>
<dbReference type="EMBL" id="DXET01000189">
    <property type="protein sequence ID" value="HIX82021.1"/>
    <property type="molecule type" value="Genomic_DNA"/>
</dbReference>
<organism evidence="1 2">
    <name type="scientific">Candidatus Erysipelatoclostridium merdavium</name>
    <dbReference type="NCBI Taxonomy" id="2838566"/>
    <lineage>
        <taxon>Bacteria</taxon>
        <taxon>Bacillati</taxon>
        <taxon>Bacillota</taxon>
        <taxon>Erysipelotrichia</taxon>
        <taxon>Erysipelotrichales</taxon>
        <taxon>Erysipelotrichales incertae sedis</taxon>
    </lineage>
</organism>
<comment type="caution">
    <text evidence="1">The sequence shown here is derived from an EMBL/GenBank/DDBJ whole genome shotgun (WGS) entry which is preliminary data.</text>
</comment>
<reference evidence="1" key="1">
    <citation type="journal article" date="2021" name="PeerJ">
        <title>Extensive microbial diversity within the chicken gut microbiome revealed by metagenomics and culture.</title>
        <authorList>
            <person name="Gilroy R."/>
            <person name="Ravi A."/>
            <person name="Getino M."/>
            <person name="Pursley I."/>
            <person name="Horton D.L."/>
            <person name="Alikhan N.F."/>
            <person name="Baker D."/>
            <person name="Gharbi K."/>
            <person name="Hall N."/>
            <person name="Watson M."/>
            <person name="Adriaenssens E.M."/>
            <person name="Foster-Nyarko E."/>
            <person name="Jarju S."/>
            <person name="Secka A."/>
            <person name="Antonio M."/>
            <person name="Oren A."/>
            <person name="Chaudhuri R.R."/>
            <person name="La Ragione R."/>
            <person name="Hildebrand F."/>
            <person name="Pallen M.J."/>
        </authorList>
    </citation>
    <scope>NUCLEOTIDE SEQUENCE</scope>
    <source>
        <strain evidence="1">ChiGjej1B1-14440</strain>
    </source>
</reference>
<evidence type="ECO:0000313" key="2">
    <source>
        <dbReference type="Proteomes" id="UP000886724"/>
    </source>
</evidence>
<dbReference type="AlphaFoldDB" id="A0A9D1XMP2"/>